<organism evidence="2 3">
    <name type="scientific">Geodia barretti</name>
    <name type="common">Barrett's horny sponge</name>
    <dbReference type="NCBI Taxonomy" id="519541"/>
    <lineage>
        <taxon>Eukaryota</taxon>
        <taxon>Metazoa</taxon>
        <taxon>Porifera</taxon>
        <taxon>Demospongiae</taxon>
        <taxon>Heteroscleromorpha</taxon>
        <taxon>Tetractinellida</taxon>
        <taxon>Astrophorina</taxon>
        <taxon>Geodiidae</taxon>
        <taxon>Geodia</taxon>
    </lineage>
</organism>
<feature type="region of interest" description="Disordered" evidence="1">
    <location>
        <begin position="1"/>
        <end position="77"/>
    </location>
</feature>
<gene>
    <name evidence="2" type="ORF">GBAR_LOCUS8608</name>
</gene>
<proteinExistence type="predicted"/>
<dbReference type="AlphaFoldDB" id="A0AA35RM32"/>
<sequence length="91" mass="9514">MSLVAYGDSSSDSEAEEGPEPPADAAKSDVRKLLGLLPPPKGSKPSGKHPVRISIPTVKSGKDSDDEEEESTQVKRVKIVSGGDSALEQVL</sequence>
<comment type="caution">
    <text evidence="2">The sequence shown here is derived from an EMBL/GenBank/DDBJ whole genome shotgun (WGS) entry which is preliminary data.</text>
</comment>
<dbReference type="EMBL" id="CASHTH010001281">
    <property type="protein sequence ID" value="CAI8013624.1"/>
    <property type="molecule type" value="Genomic_DNA"/>
</dbReference>
<protein>
    <submittedName>
        <fullName evidence="2">Uncharacterized protein</fullName>
    </submittedName>
</protein>
<accession>A0AA35RM32</accession>
<dbReference type="Proteomes" id="UP001174909">
    <property type="component" value="Unassembled WGS sequence"/>
</dbReference>
<evidence type="ECO:0000256" key="1">
    <source>
        <dbReference type="SAM" id="MobiDB-lite"/>
    </source>
</evidence>
<keyword evidence="3" id="KW-1185">Reference proteome</keyword>
<reference evidence="2" key="1">
    <citation type="submission" date="2023-03" db="EMBL/GenBank/DDBJ databases">
        <authorList>
            <person name="Steffen K."/>
            <person name="Cardenas P."/>
        </authorList>
    </citation>
    <scope>NUCLEOTIDE SEQUENCE</scope>
</reference>
<evidence type="ECO:0000313" key="3">
    <source>
        <dbReference type="Proteomes" id="UP001174909"/>
    </source>
</evidence>
<name>A0AA35RM32_GEOBA</name>
<evidence type="ECO:0000313" key="2">
    <source>
        <dbReference type="EMBL" id="CAI8013624.1"/>
    </source>
</evidence>